<proteinExistence type="predicted"/>
<feature type="compositionally biased region" description="Basic and acidic residues" evidence="1">
    <location>
        <begin position="8"/>
        <end position="54"/>
    </location>
</feature>
<name>A0A848L7A6_9ACTN</name>
<dbReference type="RefSeq" id="WP_170196890.1">
    <property type="nucleotide sequence ID" value="NZ_JABBNB010000034.1"/>
</dbReference>
<evidence type="ECO:0000256" key="1">
    <source>
        <dbReference type="SAM" id="MobiDB-lite"/>
    </source>
</evidence>
<accession>A0A848L7A6</accession>
<organism evidence="2 3">
    <name type="scientific">Gordonia asplenii</name>
    <dbReference type="NCBI Taxonomy" id="2725283"/>
    <lineage>
        <taxon>Bacteria</taxon>
        <taxon>Bacillati</taxon>
        <taxon>Actinomycetota</taxon>
        <taxon>Actinomycetes</taxon>
        <taxon>Mycobacteriales</taxon>
        <taxon>Gordoniaceae</taxon>
        <taxon>Gordonia</taxon>
    </lineage>
</organism>
<reference evidence="2 3" key="1">
    <citation type="submission" date="2020-04" db="EMBL/GenBank/DDBJ databases">
        <title>Gordonia sp. nov. TBRC 11910.</title>
        <authorList>
            <person name="Suriyachadkun C."/>
        </authorList>
    </citation>
    <scope>NUCLEOTIDE SEQUENCE [LARGE SCALE GENOMIC DNA]</scope>
    <source>
        <strain evidence="2 3">TBRC 11910</strain>
    </source>
</reference>
<feature type="region of interest" description="Disordered" evidence="1">
    <location>
        <begin position="1"/>
        <end position="66"/>
    </location>
</feature>
<dbReference type="AlphaFoldDB" id="A0A848L7A6"/>
<dbReference type="Pfam" id="PF20079">
    <property type="entry name" value="DUF6474"/>
    <property type="match status" value="1"/>
</dbReference>
<sequence>MGLIVSDGKSRAQRRAEAKALKTKAKMEAKLDAKAKRKSDKIDRRAAAKSDRKATRAVTKSTKDEHKATVKAAKSAEKVAQANAKVEVAKIQAEANKHLLSTTNVKRYLAVARLIAPIAGPVIYRASVGIREQLSIAKANRAGVSPDVLRQFSGHGATLSARIATTRTSIDNLSAQDSSPESNAFTEAMRARLANLAAAVDAAEMMPTTQRRNAHLAIDRELSAIDGDILARLGVKG</sequence>
<comment type="caution">
    <text evidence="2">The sequence shown here is derived from an EMBL/GenBank/DDBJ whole genome shotgun (WGS) entry which is preliminary data.</text>
</comment>
<dbReference type="InterPro" id="IPR045522">
    <property type="entry name" value="DUF6474"/>
</dbReference>
<evidence type="ECO:0000313" key="3">
    <source>
        <dbReference type="Proteomes" id="UP000550729"/>
    </source>
</evidence>
<keyword evidence="3" id="KW-1185">Reference proteome</keyword>
<protein>
    <submittedName>
        <fullName evidence="2">Uncharacterized protein</fullName>
    </submittedName>
</protein>
<evidence type="ECO:0000313" key="2">
    <source>
        <dbReference type="EMBL" id="NMO04391.1"/>
    </source>
</evidence>
<dbReference type="EMBL" id="JABBNB010000034">
    <property type="protein sequence ID" value="NMO04391.1"/>
    <property type="molecule type" value="Genomic_DNA"/>
</dbReference>
<gene>
    <name evidence="2" type="ORF">HH308_24535</name>
</gene>
<dbReference type="Proteomes" id="UP000550729">
    <property type="component" value="Unassembled WGS sequence"/>
</dbReference>